<dbReference type="Proteomes" id="UP000001473">
    <property type="component" value="Chromosome"/>
</dbReference>
<feature type="chain" id="PRO_5038629802" evidence="2">
    <location>
        <begin position="22"/>
        <end position="379"/>
    </location>
</feature>
<dbReference type="PANTHER" id="PTHR30535:SF34">
    <property type="entry name" value="MOLYBDATE-BINDING PROTEIN MOLA"/>
    <property type="match status" value="1"/>
</dbReference>
<evidence type="ECO:0000256" key="2">
    <source>
        <dbReference type="SAM" id="SignalP"/>
    </source>
</evidence>
<reference evidence="4 5" key="1">
    <citation type="journal article" date="2008" name="J. Biotechnol.">
        <title>Ultrafast pyrosequencing of Corynebacterium kroppenstedtii DSM44385 revealed insights into the physiology of a lipophilic corynebacterium that lacks mycolic acids.</title>
        <authorList>
            <person name="Tauch A."/>
            <person name="Schneider J."/>
            <person name="Szczepanowski R."/>
            <person name="Tilker A."/>
            <person name="Viehoever P."/>
            <person name="Gartemann K.-H."/>
            <person name="Arnold W."/>
            <person name="Blom J."/>
            <person name="Brinkrolf K."/>
            <person name="Brune I."/>
            <person name="Goetker S."/>
            <person name="Weisshaar B."/>
            <person name="Goesmann A."/>
            <person name="Droege M."/>
            <person name="Puehler A."/>
        </authorList>
    </citation>
    <scope>NUCLEOTIDE SEQUENCE [LARGE SCALE GENOMIC DNA]</scope>
    <source>
        <strain evidence="5">DSM 44385 / JCM 11950 / CIP 105744 / CCUG 35717</strain>
    </source>
</reference>
<dbReference type="KEGG" id="ckp:ckrop_1788"/>
<comment type="similarity">
    <text evidence="1">Belongs to the bacterial solute-binding protein 8 family.</text>
</comment>
<gene>
    <name evidence="4" type="primary">irp6A</name>
    <name evidence="4" type="ordered locus">ckrop_1788</name>
</gene>
<dbReference type="InterPro" id="IPR050902">
    <property type="entry name" value="ABC_Transporter_SBP"/>
</dbReference>
<dbReference type="RefSeq" id="WP_012732396.1">
    <property type="nucleotide sequence ID" value="NC_012704.1"/>
</dbReference>
<dbReference type="PROSITE" id="PS51257">
    <property type="entry name" value="PROKAR_LIPOPROTEIN"/>
    <property type="match status" value="1"/>
</dbReference>
<organism evidence="4 5">
    <name type="scientific">Corynebacterium kroppenstedtii (strain DSM 44385 / JCM 11950 / CIP 105744 / CCUG 35717)</name>
    <dbReference type="NCBI Taxonomy" id="645127"/>
    <lineage>
        <taxon>Bacteria</taxon>
        <taxon>Bacillati</taxon>
        <taxon>Actinomycetota</taxon>
        <taxon>Actinomycetes</taxon>
        <taxon>Mycobacteriales</taxon>
        <taxon>Corynebacteriaceae</taxon>
        <taxon>Corynebacterium</taxon>
    </lineage>
</organism>
<dbReference type="AlphaFoldDB" id="C4LL04"/>
<evidence type="ECO:0000313" key="4">
    <source>
        <dbReference type="EMBL" id="ACR18509.1"/>
    </source>
</evidence>
<keyword evidence="2" id="KW-0732">Signal</keyword>
<name>C4LL04_CORK4</name>
<dbReference type="HOGENOM" id="CLU_038034_5_0_11"/>
<evidence type="ECO:0000256" key="1">
    <source>
        <dbReference type="ARBA" id="ARBA00008814"/>
    </source>
</evidence>
<feature type="domain" description="Fe/B12 periplasmic-binding" evidence="3">
    <location>
        <begin position="51"/>
        <end position="354"/>
    </location>
</feature>
<dbReference type="Pfam" id="PF01497">
    <property type="entry name" value="Peripla_BP_2"/>
    <property type="match status" value="1"/>
</dbReference>
<evidence type="ECO:0000313" key="5">
    <source>
        <dbReference type="Proteomes" id="UP000001473"/>
    </source>
</evidence>
<accession>C4LL04</accession>
<sequence length="379" mass="41480">MRKILAALAAVALLATGCSSTSDNSSSSSNDAVTIQDVDGRTVKLDHKPERVVLGEGRALMALATLNKDNPTENVVAIASDAKKQSPSFWKKITEAKPDINKIPDMGSILSGDTTVEKIVSYNPDILIMPIDVKTRAKVAGYTDKLDQAGVKYAFIDFRSDPAKNTKASMTTLGQIFGYEDKAKEYNDFYDSMEKKVTDAVSGKDKTPSFLWRAAGLKDCCATVGNWNLGEFIPTAGGKNLGQQVLGDKESGDLAPEKVLELNPNVVIATGGEWAKEPGKTYQVPNAEVGYGTDEDTAKATRDGLLKTPGFDALKAGQDGHLYTIWHQFYTSPWNIFAIEQFAKWMHPDEMKDIDPTADFKKFHEDWLPYSYSGTFFTS</sequence>
<protein>
    <submittedName>
        <fullName evidence="4">Iron ABC transport system, substrate-binding protein</fullName>
    </submittedName>
</protein>
<evidence type="ECO:0000259" key="3">
    <source>
        <dbReference type="PROSITE" id="PS50983"/>
    </source>
</evidence>
<dbReference type="EMBL" id="CP001620">
    <property type="protein sequence ID" value="ACR18509.1"/>
    <property type="molecule type" value="Genomic_DNA"/>
</dbReference>
<dbReference type="Gene3D" id="3.40.50.1980">
    <property type="entry name" value="Nitrogenase molybdenum iron protein domain"/>
    <property type="match status" value="2"/>
</dbReference>
<feature type="signal peptide" evidence="2">
    <location>
        <begin position="1"/>
        <end position="21"/>
    </location>
</feature>
<keyword evidence="5" id="KW-1185">Reference proteome</keyword>
<dbReference type="PROSITE" id="PS50983">
    <property type="entry name" value="FE_B12_PBP"/>
    <property type="match status" value="1"/>
</dbReference>
<dbReference type="InterPro" id="IPR002491">
    <property type="entry name" value="ABC_transptr_periplasmic_BD"/>
</dbReference>
<proteinExistence type="inferred from homology"/>
<dbReference type="eggNOG" id="COG0614">
    <property type="taxonomic scope" value="Bacteria"/>
</dbReference>
<dbReference type="SUPFAM" id="SSF53807">
    <property type="entry name" value="Helical backbone' metal receptor"/>
    <property type="match status" value="1"/>
</dbReference>
<dbReference type="STRING" id="645127.ckrop_1788"/>
<dbReference type="OrthoDB" id="9775594at2"/>
<dbReference type="PANTHER" id="PTHR30535">
    <property type="entry name" value="VITAMIN B12-BINDING PROTEIN"/>
    <property type="match status" value="1"/>
</dbReference>